<evidence type="ECO:0000256" key="10">
    <source>
        <dbReference type="PIRSR" id="PIRSR038994-2"/>
    </source>
</evidence>
<evidence type="ECO:0000259" key="12">
    <source>
        <dbReference type="Pfam" id="PF01979"/>
    </source>
</evidence>
<keyword evidence="6 8" id="KW-0119">Carbohydrate metabolism</keyword>
<feature type="binding site" evidence="10">
    <location>
        <begin position="336"/>
        <end position="338"/>
    </location>
    <ligand>
        <name>substrate</name>
    </ligand>
</feature>
<dbReference type="VEuPathDB" id="FungiDB:SCODWIG_03072"/>
<dbReference type="GO" id="GO:0046872">
    <property type="term" value="F:metal ion binding"/>
    <property type="evidence" value="ECO:0007669"/>
    <property type="project" value="UniProtKB-KW"/>
</dbReference>
<evidence type="ECO:0000256" key="11">
    <source>
        <dbReference type="PIRSR" id="PIRSR038994-3"/>
    </source>
</evidence>
<comment type="cofactor">
    <cofactor evidence="11">
        <name>a divalent metal cation</name>
        <dbReference type="ChEBI" id="CHEBI:60240"/>
    </cofactor>
    <text evidence="11">Binds 1 divalent metal cation per subunit.</text>
</comment>
<dbReference type="Pfam" id="PF01979">
    <property type="entry name" value="Amidohydro_1"/>
    <property type="match status" value="1"/>
</dbReference>
<keyword evidence="5 8" id="KW-0378">Hydrolase</keyword>
<evidence type="ECO:0000256" key="4">
    <source>
        <dbReference type="ARBA" id="ARBA00022723"/>
    </source>
</evidence>
<keyword evidence="14" id="KW-1185">Reference proteome</keyword>
<dbReference type="InterPro" id="IPR011059">
    <property type="entry name" value="Metal-dep_hydrolase_composite"/>
</dbReference>
<dbReference type="Proteomes" id="UP000262825">
    <property type="component" value="Unassembled WGS sequence"/>
</dbReference>
<sequence>MTYKKNILHFTNCFVADKGILSNRDLWVDVENGIIIDKPQITDDYIEVNLEGKIIVAGFMDIQINGCFGLDYSTVFDCVSEKEQFIQEYNNTMQKMVQYGVTSICPTVTSSFSDVYKDVLPIVGSKTRSSERTDSLGAHLEGPFISRQKKGCHPPETLDTMQAGYKSVLMRYGSNFADYTAIITAAPEVQNVIQTMKDVLDKHPNIVYSIGHTMSDFDTGVQAIESGGTMMTHLFNAMPPFTARNPGVIGLIDLPNTYKNIDTPYYGLVADGIHVHPSAIKLAYNLNPDKAILVTDAMSLIGLPDGSYIRGTSKNQEQQKIVKIGHRLLLQNTETIAGSATHLLDCVKNLMKWTGVPLEKALVTITNNPSKSLNLQASKGFLDIGCDADLVILDSNTDISMVYKLGHKVL</sequence>
<feature type="binding site" evidence="10">
    <location>
        <begin position="236"/>
        <end position="237"/>
    </location>
    <ligand>
        <name>substrate</name>
    </ligand>
</feature>
<dbReference type="AlphaFoldDB" id="A0A376B9L5"/>
<dbReference type="Gene3D" id="2.30.40.10">
    <property type="entry name" value="Urease, subunit C, domain 1"/>
    <property type="match status" value="1"/>
</dbReference>
<evidence type="ECO:0000256" key="7">
    <source>
        <dbReference type="ARBA" id="ARBA00047647"/>
    </source>
</evidence>
<feature type="binding site" evidence="11">
    <location>
        <position position="212"/>
    </location>
    <ligand>
        <name>Zn(2+)</name>
        <dbReference type="ChEBI" id="CHEBI:29105"/>
    </ligand>
</feature>
<accession>A0A376B9L5</accession>
<dbReference type="InterPro" id="IPR032466">
    <property type="entry name" value="Metal_Hydrolase"/>
</dbReference>
<proteinExistence type="inferred from homology"/>
<evidence type="ECO:0000256" key="8">
    <source>
        <dbReference type="PIRNR" id="PIRNR038994"/>
    </source>
</evidence>
<dbReference type="PANTHER" id="PTHR11113:SF14">
    <property type="entry name" value="N-ACETYLGLUCOSAMINE-6-PHOSPHATE DEACETYLASE"/>
    <property type="match status" value="1"/>
</dbReference>
<evidence type="ECO:0000256" key="1">
    <source>
        <dbReference type="ARBA" id="ARBA00010716"/>
    </source>
</evidence>
<organism evidence="13 14">
    <name type="scientific">Saccharomycodes ludwigii</name>
    <dbReference type="NCBI Taxonomy" id="36035"/>
    <lineage>
        <taxon>Eukaryota</taxon>
        <taxon>Fungi</taxon>
        <taxon>Dikarya</taxon>
        <taxon>Ascomycota</taxon>
        <taxon>Saccharomycotina</taxon>
        <taxon>Saccharomycetes</taxon>
        <taxon>Saccharomycodales</taxon>
        <taxon>Saccharomycodaceae</taxon>
        <taxon>Saccharomycodes</taxon>
    </lineage>
</organism>
<dbReference type="Gene3D" id="3.20.20.140">
    <property type="entry name" value="Metal-dependent hydrolases"/>
    <property type="match status" value="1"/>
</dbReference>
<comment type="catalytic activity">
    <reaction evidence="7 8">
        <text>N-acetyl-D-glucosamine 6-phosphate + H2O = D-glucosamine 6-phosphate + acetate</text>
        <dbReference type="Rhea" id="RHEA:22936"/>
        <dbReference type="ChEBI" id="CHEBI:15377"/>
        <dbReference type="ChEBI" id="CHEBI:30089"/>
        <dbReference type="ChEBI" id="CHEBI:57513"/>
        <dbReference type="ChEBI" id="CHEBI:58725"/>
        <dbReference type="EC" id="3.5.1.25"/>
    </reaction>
</comment>
<comment type="similarity">
    <text evidence="1 8">Belongs to the metallo-dependent hydrolases superfamily. NagA family.</text>
</comment>
<reference evidence="14" key="1">
    <citation type="submission" date="2018-06" db="EMBL/GenBank/DDBJ databases">
        <authorList>
            <person name="Guldener U."/>
        </authorList>
    </citation>
    <scope>NUCLEOTIDE SEQUENCE [LARGE SCALE GENOMIC DNA]</scope>
    <source>
        <strain evidence="14">UTAD17</strain>
    </source>
</reference>
<name>A0A376B9L5_9ASCO</name>
<dbReference type="SUPFAM" id="SSF51338">
    <property type="entry name" value="Composite domain of metallo-dependent hydrolases"/>
    <property type="match status" value="1"/>
</dbReference>
<dbReference type="GO" id="GO:0008448">
    <property type="term" value="F:N-acetylglucosamine-6-phosphate deacetylase activity"/>
    <property type="evidence" value="ECO:0007669"/>
    <property type="project" value="UniProtKB-UniRule"/>
</dbReference>
<evidence type="ECO:0000313" key="14">
    <source>
        <dbReference type="Proteomes" id="UP000262825"/>
    </source>
</evidence>
<dbReference type="OrthoDB" id="10264777at2759"/>
<protein>
    <recommendedName>
        <fullName evidence="3 8">N-acetylglucosamine-6-phosphate deacetylase</fullName>
        <ecNumber evidence="2 8">3.5.1.25</ecNumber>
    </recommendedName>
</protein>
<feature type="binding site" evidence="11">
    <location>
        <position position="141"/>
    </location>
    <ligand>
        <name>Zn(2+)</name>
        <dbReference type="ChEBI" id="CHEBI:29105"/>
    </ligand>
</feature>
<feature type="domain" description="Amidohydrolase-related" evidence="12">
    <location>
        <begin position="54"/>
        <end position="404"/>
    </location>
</feature>
<feature type="binding site" evidence="10">
    <location>
        <position position="152"/>
    </location>
    <ligand>
        <name>substrate</name>
    </ligand>
</feature>
<dbReference type="EMBL" id="UFAJ01000647">
    <property type="protein sequence ID" value="SSD61311.1"/>
    <property type="molecule type" value="Genomic_DNA"/>
</dbReference>
<keyword evidence="4 11" id="KW-0479">Metal-binding</keyword>
<evidence type="ECO:0000256" key="3">
    <source>
        <dbReference type="ARBA" id="ARBA00018029"/>
    </source>
</evidence>
<feature type="binding site" evidence="10">
    <location>
        <position position="244"/>
    </location>
    <ligand>
        <name>substrate</name>
    </ligand>
</feature>
<gene>
    <name evidence="13" type="ORF">SCODWIG_03072</name>
</gene>
<dbReference type="InterPro" id="IPR006680">
    <property type="entry name" value="Amidohydro-rel"/>
</dbReference>
<evidence type="ECO:0000256" key="6">
    <source>
        <dbReference type="ARBA" id="ARBA00023277"/>
    </source>
</evidence>
<evidence type="ECO:0000313" key="13">
    <source>
        <dbReference type="EMBL" id="SSD61311.1"/>
    </source>
</evidence>
<evidence type="ECO:0000256" key="9">
    <source>
        <dbReference type="PIRSR" id="PIRSR038994-1"/>
    </source>
</evidence>
<dbReference type="GO" id="GO:0006046">
    <property type="term" value="P:N-acetylglucosamine catabolic process"/>
    <property type="evidence" value="ECO:0007669"/>
    <property type="project" value="TreeGrafter"/>
</dbReference>
<feature type="binding site" evidence="11">
    <location>
        <position position="233"/>
    </location>
    <ligand>
        <name>Zn(2+)</name>
        <dbReference type="ChEBI" id="CHEBI:29105"/>
    </ligand>
</feature>
<dbReference type="PANTHER" id="PTHR11113">
    <property type="entry name" value="N-ACETYLGLUCOSAMINE-6-PHOSPHATE DEACETYLASE"/>
    <property type="match status" value="1"/>
</dbReference>
<evidence type="ECO:0000256" key="5">
    <source>
        <dbReference type="ARBA" id="ARBA00022801"/>
    </source>
</evidence>
<dbReference type="EC" id="3.5.1.25" evidence="2 8"/>
<dbReference type="SUPFAM" id="SSF51556">
    <property type="entry name" value="Metallo-dependent hydrolases"/>
    <property type="match status" value="1"/>
</dbReference>
<feature type="binding site" evidence="10">
    <location>
        <position position="274"/>
    </location>
    <ligand>
        <name>substrate</name>
    </ligand>
</feature>
<dbReference type="InterPro" id="IPR003764">
    <property type="entry name" value="GlcNAc_6-P_deAcase"/>
</dbReference>
<dbReference type="PIRSF" id="PIRSF038994">
    <property type="entry name" value="NagA"/>
    <property type="match status" value="1"/>
</dbReference>
<evidence type="ECO:0000256" key="2">
    <source>
        <dbReference type="ARBA" id="ARBA00011899"/>
    </source>
</evidence>
<feature type="active site" description="Proton donor/acceptor" evidence="9">
    <location>
        <position position="296"/>
    </location>
</feature>